<name>A0ABR4K9A5_9EURO</name>
<keyword evidence="5" id="KW-0560">Oxidoreductase</keyword>
<feature type="domain" description="Enoyl reductase (ER)" evidence="7">
    <location>
        <begin position="19"/>
        <end position="355"/>
    </location>
</feature>
<comment type="similarity">
    <text evidence="2 6">Belongs to the zinc-containing alcohol dehydrogenase family.</text>
</comment>
<evidence type="ECO:0000256" key="3">
    <source>
        <dbReference type="ARBA" id="ARBA00022723"/>
    </source>
</evidence>
<dbReference type="InterPro" id="IPR013149">
    <property type="entry name" value="ADH-like_C"/>
</dbReference>
<dbReference type="SUPFAM" id="SSF50129">
    <property type="entry name" value="GroES-like"/>
    <property type="match status" value="1"/>
</dbReference>
<dbReference type="InterPro" id="IPR036291">
    <property type="entry name" value="NAD(P)-bd_dom_sf"/>
</dbReference>
<evidence type="ECO:0000256" key="2">
    <source>
        <dbReference type="ARBA" id="ARBA00008072"/>
    </source>
</evidence>
<gene>
    <name evidence="8" type="ORF">BJY01DRAFT_233728</name>
</gene>
<comment type="caution">
    <text evidence="8">The sequence shown here is derived from an EMBL/GenBank/DDBJ whole genome shotgun (WGS) entry which is preliminary data.</text>
</comment>
<dbReference type="Pfam" id="PF08240">
    <property type="entry name" value="ADH_N"/>
    <property type="match status" value="1"/>
</dbReference>
<dbReference type="InterPro" id="IPR013154">
    <property type="entry name" value="ADH-like_N"/>
</dbReference>
<keyword evidence="9" id="KW-1185">Reference proteome</keyword>
<reference evidence="8 9" key="1">
    <citation type="submission" date="2024-07" db="EMBL/GenBank/DDBJ databases">
        <title>Section-level genome sequencing and comparative genomics of Aspergillus sections Usti and Cavernicolus.</title>
        <authorList>
            <consortium name="Lawrence Berkeley National Laboratory"/>
            <person name="Nybo J.L."/>
            <person name="Vesth T.C."/>
            <person name="Theobald S."/>
            <person name="Frisvad J.C."/>
            <person name="Larsen T.O."/>
            <person name="Kjaerboelling I."/>
            <person name="Rothschild-Mancinelli K."/>
            <person name="Lyhne E.K."/>
            <person name="Kogle M.E."/>
            <person name="Barry K."/>
            <person name="Clum A."/>
            <person name="Na H."/>
            <person name="Ledsgaard L."/>
            <person name="Lin J."/>
            <person name="Lipzen A."/>
            <person name="Kuo A."/>
            <person name="Riley R."/>
            <person name="Mondo S."/>
            <person name="Labutti K."/>
            <person name="Haridas S."/>
            <person name="Pangalinan J."/>
            <person name="Salamov A.A."/>
            <person name="Simmons B.A."/>
            <person name="Magnuson J.K."/>
            <person name="Chen J."/>
            <person name="Drula E."/>
            <person name="Henrissat B."/>
            <person name="Wiebenga A."/>
            <person name="Lubbers R.J."/>
            <person name="Gomes A.C."/>
            <person name="Makela M.R."/>
            <person name="Stajich J."/>
            <person name="Grigoriev I.V."/>
            <person name="Mortensen U.H."/>
            <person name="De Vries R.P."/>
            <person name="Baker S.E."/>
            <person name="Andersen M.R."/>
        </authorList>
    </citation>
    <scope>NUCLEOTIDE SEQUENCE [LARGE SCALE GENOMIC DNA]</scope>
    <source>
        <strain evidence="8 9">CBS 123904</strain>
    </source>
</reference>
<dbReference type="SMART" id="SM00829">
    <property type="entry name" value="PKS_ER"/>
    <property type="match status" value="1"/>
</dbReference>
<organism evidence="8 9">
    <name type="scientific">Aspergillus pseudoustus</name>
    <dbReference type="NCBI Taxonomy" id="1810923"/>
    <lineage>
        <taxon>Eukaryota</taxon>
        <taxon>Fungi</taxon>
        <taxon>Dikarya</taxon>
        <taxon>Ascomycota</taxon>
        <taxon>Pezizomycotina</taxon>
        <taxon>Eurotiomycetes</taxon>
        <taxon>Eurotiomycetidae</taxon>
        <taxon>Eurotiales</taxon>
        <taxon>Aspergillaceae</taxon>
        <taxon>Aspergillus</taxon>
        <taxon>Aspergillus subgen. Nidulantes</taxon>
    </lineage>
</organism>
<keyword evidence="3 6" id="KW-0479">Metal-binding</keyword>
<dbReference type="PANTHER" id="PTHR42940">
    <property type="entry name" value="ALCOHOL DEHYDROGENASE 1-RELATED"/>
    <property type="match status" value="1"/>
</dbReference>
<dbReference type="CDD" id="cd08297">
    <property type="entry name" value="CAD3"/>
    <property type="match status" value="1"/>
</dbReference>
<dbReference type="InterPro" id="IPR002328">
    <property type="entry name" value="ADH_Zn_CS"/>
</dbReference>
<evidence type="ECO:0000256" key="1">
    <source>
        <dbReference type="ARBA" id="ARBA00001947"/>
    </source>
</evidence>
<evidence type="ECO:0000256" key="4">
    <source>
        <dbReference type="ARBA" id="ARBA00022833"/>
    </source>
</evidence>
<dbReference type="Gene3D" id="3.40.50.720">
    <property type="entry name" value="NAD(P)-binding Rossmann-like Domain"/>
    <property type="match status" value="1"/>
</dbReference>
<evidence type="ECO:0000256" key="5">
    <source>
        <dbReference type="ARBA" id="ARBA00023002"/>
    </source>
</evidence>
<dbReference type="EMBL" id="JBFXLU010000046">
    <property type="protein sequence ID" value="KAL2848874.1"/>
    <property type="molecule type" value="Genomic_DNA"/>
</dbReference>
<sequence length="364" mass="38541">MAAVNNHDSCIAGCVVNPGPDFEVVLEKVPIPEPGDDELLLRLNVTGLCYSDIHYMLEDLPMPRMSESGVRSPGHEGIGCVVKVGKNVTGWAIGQRAGVKPVWDICHECELCLGGMEAYCARAIHTGLKTAGTYQSYVISPARYTTRIPDEVHDYTAAPLMCAGATMFSSIRAAHLSPGSWVVVLGAAGGVGHIGVQIARALGMRVIGIDSGTGRRDLCMQSGCEAFIDFVKSPDVKAEVMDLTERRGAQGVFVVATSPSAYTLAPELAGVGGRVMCVGLTPAGTATVGGDPALFIGKHLHVIGTQVGSMHDADQVLKMAAEGRLKPMYKIFPVAQLPEAVRELRAGKAIGRCVVDFRVDCPQR</sequence>
<evidence type="ECO:0000256" key="6">
    <source>
        <dbReference type="RuleBase" id="RU361277"/>
    </source>
</evidence>
<evidence type="ECO:0000313" key="8">
    <source>
        <dbReference type="EMBL" id="KAL2848874.1"/>
    </source>
</evidence>
<dbReference type="Pfam" id="PF00107">
    <property type="entry name" value="ADH_zinc_N"/>
    <property type="match status" value="1"/>
</dbReference>
<accession>A0ABR4K9A5</accession>
<keyword evidence="4 6" id="KW-0862">Zinc</keyword>
<dbReference type="PROSITE" id="PS00059">
    <property type="entry name" value="ADH_ZINC"/>
    <property type="match status" value="1"/>
</dbReference>
<dbReference type="InterPro" id="IPR020843">
    <property type="entry name" value="ER"/>
</dbReference>
<proteinExistence type="inferred from homology"/>
<evidence type="ECO:0000313" key="9">
    <source>
        <dbReference type="Proteomes" id="UP001610446"/>
    </source>
</evidence>
<dbReference type="PANTHER" id="PTHR42940:SF1">
    <property type="entry name" value="ENOYL REDUCTASE (ER) DOMAIN-CONTAINING PROTEIN"/>
    <property type="match status" value="1"/>
</dbReference>
<comment type="cofactor">
    <cofactor evidence="1 6">
        <name>Zn(2+)</name>
        <dbReference type="ChEBI" id="CHEBI:29105"/>
    </cofactor>
</comment>
<evidence type="ECO:0000259" key="7">
    <source>
        <dbReference type="SMART" id="SM00829"/>
    </source>
</evidence>
<protein>
    <submittedName>
        <fullName evidence="8">Chaperonin 10-like protein</fullName>
    </submittedName>
</protein>
<dbReference type="Proteomes" id="UP001610446">
    <property type="component" value="Unassembled WGS sequence"/>
</dbReference>
<dbReference type="InterPro" id="IPR011032">
    <property type="entry name" value="GroES-like_sf"/>
</dbReference>
<dbReference type="SUPFAM" id="SSF51735">
    <property type="entry name" value="NAD(P)-binding Rossmann-fold domains"/>
    <property type="match status" value="1"/>
</dbReference>
<dbReference type="Gene3D" id="3.90.180.10">
    <property type="entry name" value="Medium-chain alcohol dehydrogenases, catalytic domain"/>
    <property type="match status" value="1"/>
</dbReference>